<keyword evidence="4" id="KW-1185">Reference proteome</keyword>
<dbReference type="EMBL" id="CP031769">
    <property type="protein sequence ID" value="AXR08435.1"/>
    <property type="molecule type" value="Genomic_DNA"/>
</dbReference>
<evidence type="ECO:0000256" key="2">
    <source>
        <dbReference type="PIRNR" id="PIRNR006221"/>
    </source>
</evidence>
<dbReference type="PIRSF" id="PIRSF006221">
    <property type="entry name" value="Ketosamine-3-kinase"/>
    <property type="match status" value="1"/>
</dbReference>
<protein>
    <submittedName>
        <fullName evidence="3">Fructosamine kinase family protein</fullName>
    </submittedName>
</protein>
<dbReference type="Proteomes" id="UP000262073">
    <property type="component" value="Chromosome"/>
</dbReference>
<sequence length="292" mass="33297">MWHFISEHISQATATCFLCQHTQQVTGGDSHLTYVVRDNHARYFVKLRRHRGPLQLHHEALGLEALSEGHTVATPRVICHGVTQEGNSSREYLVLSYLRFIAPESAHWALLGKQLAALHQLPQEPHFGWPEDNYIGLTPQCNDRYATWSVFFSECRLGAMLEKLARQGIRWVNPDVFVTQVEHFLHSHQPAYSLVHGDLWSGNIGVTPKGPVLYDPAVHIADRETDLAMSELFGRLPPAFYQAYAQHAPLPHDYEARKPLYQLYHLLNHALLFKGHYLEQAKSAIIACQKRC</sequence>
<dbReference type="Gene3D" id="3.90.1200.10">
    <property type="match status" value="1"/>
</dbReference>
<dbReference type="InterPro" id="IPR016477">
    <property type="entry name" value="Fructo-/Ketosamine-3-kinase"/>
</dbReference>
<dbReference type="Gene3D" id="3.30.200.20">
    <property type="entry name" value="Phosphorylase Kinase, domain 1"/>
    <property type="match status" value="1"/>
</dbReference>
<gene>
    <name evidence="3" type="ORF">D0Y50_07365</name>
</gene>
<evidence type="ECO:0000313" key="4">
    <source>
        <dbReference type="Proteomes" id="UP000262073"/>
    </source>
</evidence>
<keyword evidence="2" id="KW-0808">Transferase</keyword>
<keyword evidence="2 3" id="KW-0418">Kinase</keyword>
<proteinExistence type="inferred from homology"/>
<accession>A0A346NSC8</accession>
<dbReference type="Pfam" id="PF03881">
    <property type="entry name" value="Fructosamin_kin"/>
    <property type="match status" value="1"/>
</dbReference>
<dbReference type="SUPFAM" id="SSF56112">
    <property type="entry name" value="Protein kinase-like (PK-like)"/>
    <property type="match status" value="1"/>
</dbReference>
<name>A0A346NSC8_9ALTE</name>
<organism evidence="3 4">
    <name type="scientific">Salinimonas sediminis</name>
    <dbReference type="NCBI Taxonomy" id="2303538"/>
    <lineage>
        <taxon>Bacteria</taxon>
        <taxon>Pseudomonadati</taxon>
        <taxon>Pseudomonadota</taxon>
        <taxon>Gammaproteobacteria</taxon>
        <taxon>Alteromonadales</taxon>
        <taxon>Alteromonadaceae</taxon>
        <taxon>Alteromonas/Salinimonas group</taxon>
        <taxon>Salinimonas</taxon>
    </lineage>
</organism>
<comment type="similarity">
    <text evidence="1 2">Belongs to the fructosamine kinase family.</text>
</comment>
<dbReference type="InterPro" id="IPR011009">
    <property type="entry name" value="Kinase-like_dom_sf"/>
</dbReference>
<reference evidence="3 4" key="1">
    <citation type="submission" date="2018-08" db="EMBL/GenBank/DDBJ databases">
        <title>Salinimonas sediminis sp. nov., a piezophilic bacterium isolated from a deep-sea sediment sample from the New Britain Trench.</title>
        <authorList>
            <person name="Cao J."/>
        </authorList>
    </citation>
    <scope>NUCLEOTIDE SEQUENCE [LARGE SCALE GENOMIC DNA]</scope>
    <source>
        <strain evidence="3 4">N102</strain>
    </source>
</reference>
<dbReference type="OrthoDB" id="5291879at2"/>
<evidence type="ECO:0000256" key="1">
    <source>
        <dbReference type="ARBA" id="ARBA00009460"/>
    </source>
</evidence>
<dbReference type="AlphaFoldDB" id="A0A346NSC8"/>
<dbReference type="PANTHER" id="PTHR12149:SF8">
    <property type="entry name" value="PROTEIN-RIBULOSAMINE 3-KINASE"/>
    <property type="match status" value="1"/>
</dbReference>
<dbReference type="KEGG" id="salm:D0Y50_07365"/>
<dbReference type="PANTHER" id="PTHR12149">
    <property type="entry name" value="FRUCTOSAMINE 3 KINASE-RELATED PROTEIN"/>
    <property type="match status" value="1"/>
</dbReference>
<evidence type="ECO:0000313" key="3">
    <source>
        <dbReference type="EMBL" id="AXR08435.1"/>
    </source>
</evidence>
<dbReference type="GO" id="GO:0016301">
    <property type="term" value="F:kinase activity"/>
    <property type="evidence" value="ECO:0007669"/>
    <property type="project" value="UniProtKB-UniRule"/>
</dbReference>